<keyword evidence="2" id="KW-1185">Reference proteome</keyword>
<dbReference type="Proteomes" id="UP000248783">
    <property type="component" value="Unassembled WGS sequence"/>
</dbReference>
<sequence length="113" mass="12288">MSAHRDTGPREDRRREAYRTARSTLAALQATLPEFSTLSYTEVLLALEAATDLAVPAVVPVETYDHGSLYVQARTAVERLAEHGNRLGLELVLADLDAVWLDDVRTGGAGDLP</sequence>
<dbReference type="AlphaFoldDB" id="A0A2W5YDP1"/>
<proteinExistence type="predicted"/>
<dbReference type="RefSeq" id="WP_111251514.1">
    <property type="nucleotide sequence ID" value="NZ_QKWH01000010.1"/>
</dbReference>
<comment type="caution">
    <text evidence="1">The sequence shown here is derived from an EMBL/GenBank/DDBJ whole genome shotgun (WGS) entry which is preliminary data.</text>
</comment>
<evidence type="ECO:0000313" key="1">
    <source>
        <dbReference type="EMBL" id="PZR52401.1"/>
    </source>
</evidence>
<name>A0A2W5YDP1_9MICO</name>
<organism evidence="1 2">
    <name type="scientific">Xylanimonas oleitrophica</name>
    <dbReference type="NCBI Taxonomy" id="2607479"/>
    <lineage>
        <taxon>Bacteria</taxon>
        <taxon>Bacillati</taxon>
        <taxon>Actinomycetota</taxon>
        <taxon>Actinomycetes</taxon>
        <taxon>Micrococcales</taxon>
        <taxon>Promicromonosporaceae</taxon>
        <taxon>Xylanimonas</taxon>
    </lineage>
</organism>
<dbReference type="EMBL" id="QKWH01000010">
    <property type="protein sequence ID" value="PZR52401.1"/>
    <property type="molecule type" value="Genomic_DNA"/>
</dbReference>
<gene>
    <name evidence="1" type="ORF">DNL40_12060</name>
</gene>
<evidence type="ECO:0000313" key="2">
    <source>
        <dbReference type="Proteomes" id="UP000248783"/>
    </source>
</evidence>
<reference evidence="1 2" key="1">
    <citation type="submission" date="2018-06" db="EMBL/GenBank/DDBJ databases">
        <title>Whole genome sequencing of a novel hydrocarbon degrading bacterial strain, PW21 isolated from oil contaminated produced water sample.</title>
        <authorList>
            <person name="Nagkirti P."/>
            <person name="Shaikh A."/>
            <person name="Gowdaman V."/>
            <person name="Engineer A.E."/>
            <person name="Dagar S."/>
            <person name="Dhakephalkar P.K."/>
        </authorList>
    </citation>
    <scope>NUCLEOTIDE SEQUENCE [LARGE SCALE GENOMIC DNA]</scope>
    <source>
        <strain evidence="1 2">PW21</strain>
    </source>
</reference>
<accession>A0A2W5YDP1</accession>
<protein>
    <submittedName>
        <fullName evidence="1">Uncharacterized protein</fullName>
    </submittedName>
</protein>